<dbReference type="PhylomeDB" id="T1JEU5"/>
<dbReference type="HOGENOM" id="CLU_002115_1_0_1"/>
<keyword evidence="2" id="KW-0158">Chromosome</keyword>
<dbReference type="GO" id="GO:0004672">
    <property type="term" value="F:protein kinase activity"/>
    <property type="evidence" value="ECO:0007669"/>
    <property type="project" value="InterPro"/>
</dbReference>
<dbReference type="Pfam" id="PF00069">
    <property type="entry name" value="Pkinase"/>
    <property type="match status" value="1"/>
</dbReference>
<dbReference type="Gene3D" id="6.10.130.20">
    <property type="match status" value="1"/>
</dbReference>
<keyword evidence="8" id="KW-1185">Reference proteome</keyword>
<dbReference type="GO" id="GO:0005524">
    <property type="term" value="F:ATP binding"/>
    <property type="evidence" value="ECO:0007669"/>
    <property type="project" value="InterPro"/>
</dbReference>
<dbReference type="Pfam" id="PF08311">
    <property type="entry name" value="Mad3_BUB1_I"/>
    <property type="match status" value="1"/>
</dbReference>
<dbReference type="Proteomes" id="UP000014500">
    <property type="component" value="Unassembled WGS sequence"/>
</dbReference>
<dbReference type="GO" id="GO:0005634">
    <property type="term" value="C:nucleus"/>
    <property type="evidence" value="ECO:0007669"/>
    <property type="project" value="TreeGrafter"/>
</dbReference>
<dbReference type="PANTHER" id="PTHR14030">
    <property type="entry name" value="MITOTIC CHECKPOINT SERINE/THREONINE-PROTEIN KINASE BUB1"/>
    <property type="match status" value="1"/>
</dbReference>
<comment type="subcellular location">
    <subcellularLocation>
        <location evidence="1">Chromosome</location>
        <location evidence="1">Centromere</location>
        <location evidence="1">Kinetochore</location>
    </subcellularLocation>
</comment>
<evidence type="ECO:0000256" key="1">
    <source>
        <dbReference type="ARBA" id="ARBA00004629"/>
    </source>
</evidence>
<evidence type="ECO:0008006" key="9">
    <source>
        <dbReference type="Google" id="ProtNLM"/>
    </source>
</evidence>
<evidence type="ECO:0000256" key="4">
    <source>
        <dbReference type="ARBA" id="ARBA00023328"/>
    </source>
</evidence>
<organism evidence="7 8">
    <name type="scientific">Strigamia maritima</name>
    <name type="common">European centipede</name>
    <name type="synonym">Geophilus maritimus</name>
    <dbReference type="NCBI Taxonomy" id="126957"/>
    <lineage>
        <taxon>Eukaryota</taxon>
        <taxon>Metazoa</taxon>
        <taxon>Ecdysozoa</taxon>
        <taxon>Arthropoda</taxon>
        <taxon>Myriapoda</taxon>
        <taxon>Chilopoda</taxon>
        <taxon>Pleurostigmophora</taxon>
        <taxon>Geophilomorpha</taxon>
        <taxon>Linotaeniidae</taxon>
        <taxon>Strigamia</taxon>
    </lineage>
</organism>
<evidence type="ECO:0000259" key="5">
    <source>
        <dbReference type="PROSITE" id="PS50011"/>
    </source>
</evidence>
<dbReference type="PANTHER" id="PTHR14030:SF4">
    <property type="entry name" value="BUB1 KINASE, ISOFORM A-RELATED"/>
    <property type="match status" value="1"/>
</dbReference>
<dbReference type="InterPro" id="IPR015661">
    <property type="entry name" value="Bub1/Mad3"/>
</dbReference>
<dbReference type="AlphaFoldDB" id="T1JEU5"/>
<reference evidence="7" key="2">
    <citation type="submission" date="2015-02" db="UniProtKB">
        <authorList>
            <consortium name="EnsemblMetazoa"/>
        </authorList>
    </citation>
    <scope>IDENTIFICATION</scope>
</reference>
<dbReference type="EMBL" id="JH432130">
    <property type="status" value="NOT_ANNOTATED_CDS"/>
    <property type="molecule type" value="Genomic_DNA"/>
</dbReference>
<dbReference type="STRING" id="126957.T1JEU5"/>
<dbReference type="InterPro" id="IPR000719">
    <property type="entry name" value="Prot_kinase_dom"/>
</dbReference>
<dbReference type="GO" id="GO:0000776">
    <property type="term" value="C:kinetochore"/>
    <property type="evidence" value="ECO:0007669"/>
    <property type="project" value="UniProtKB-KW"/>
</dbReference>
<dbReference type="SUPFAM" id="SSF56112">
    <property type="entry name" value="Protein kinase-like (PK-like)"/>
    <property type="match status" value="1"/>
</dbReference>
<evidence type="ECO:0000259" key="6">
    <source>
        <dbReference type="PROSITE" id="PS51489"/>
    </source>
</evidence>
<dbReference type="SMART" id="SM00220">
    <property type="entry name" value="S_TKc"/>
    <property type="match status" value="1"/>
</dbReference>
<dbReference type="InterPro" id="IPR011009">
    <property type="entry name" value="Kinase-like_dom_sf"/>
</dbReference>
<dbReference type="InterPro" id="IPR008271">
    <property type="entry name" value="Ser/Thr_kinase_AS"/>
</dbReference>
<protein>
    <recommendedName>
        <fullName evidence="9">Protein kinase domain-containing protein</fullName>
    </recommendedName>
</protein>
<keyword evidence="3" id="KW-0995">Kinetochore</keyword>
<reference evidence="8" key="1">
    <citation type="submission" date="2011-05" db="EMBL/GenBank/DDBJ databases">
        <authorList>
            <person name="Richards S.R."/>
            <person name="Qu J."/>
            <person name="Jiang H."/>
            <person name="Jhangiani S.N."/>
            <person name="Agravi P."/>
            <person name="Goodspeed R."/>
            <person name="Gross S."/>
            <person name="Mandapat C."/>
            <person name="Jackson L."/>
            <person name="Mathew T."/>
            <person name="Pu L."/>
            <person name="Thornton R."/>
            <person name="Saada N."/>
            <person name="Wilczek-Boney K.B."/>
            <person name="Lee S."/>
            <person name="Kovar C."/>
            <person name="Wu Y."/>
            <person name="Scherer S.E."/>
            <person name="Worley K.C."/>
            <person name="Muzny D.M."/>
            <person name="Gibbs R."/>
        </authorList>
    </citation>
    <scope>NUCLEOTIDE SEQUENCE</scope>
    <source>
        <strain evidence="8">Brora</strain>
    </source>
</reference>
<dbReference type="Gene3D" id="1.25.40.430">
    <property type="match status" value="2"/>
</dbReference>
<name>T1JEU5_STRMM</name>
<dbReference type="PROSITE" id="PS51489">
    <property type="entry name" value="BUB1_N"/>
    <property type="match status" value="1"/>
</dbReference>
<dbReference type="Gene3D" id="1.10.510.10">
    <property type="entry name" value="Transferase(Phosphotransferase) domain 1"/>
    <property type="match status" value="1"/>
</dbReference>
<accession>T1JEU5</accession>
<dbReference type="PROSITE" id="PS00108">
    <property type="entry name" value="PROTEIN_KINASE_ST"/>
    <property type="match status" value="1"/>
</dbReference>
<feature type="domain" description="BUB1 N-terminal" evidence="6">
    <location>
        <begin position="1"/>
        <end position="193"/>
    </location>
</feature>
<dbReference type="GO" id="GO:0007094">
    <property type="term" value="P:mitotic spindle assembly checkpoint signaling"/>
    <property type="evidence" value="ECO:0007669"/>
    <property type="project" value="InterPro"/>
</dbReference>
<dbReference type="SMART" id="SM00777">
    <property type="entry name" value="Mad3_BUB1_I"/>
    <property type="match status" value="1"/>
</dbReference>
<dbReference type="EnsemblMetazoa" id="SMAR012348-RA">
    <property type="protein sequence ID" value="SMAR012348-PA"/>
    <property type="gene ID" value="SMAR012348"/>
</dbReference>
<dbReference type="OMA" id="QMFNMFI"/>
<evidence type="ECO:0000313" key="7">
    <source>
        <dbReference type="EnsemblMetazoa" id="SMAR012348-PA"/>
    </source>
</evidence>
<sequence>MNKVIKEEIGYNMEMQDGEWELSKENIKPLKQGRQMTCLQSVLESPHSINDRLREEQTKFELEIRTYNGSDPLSVWYEYIQWIQQNYPKDGPNGSLFQVINMCSDPLDLFNFMNTNNLFCKLAKFYINWALELEKIEDVKKADAVFIEGINRNAQPIDLLKTSHRQFMVRISLRIHQDVESNAGHDVNRLALNALPVKKAVPSNRVAVNGFGLKKVSIKSSAVSGNVKCGYKMLEEESENSVFPLKPCDDVKTKLTVDLDKENKMKPGKWTENQLKRKTRIVPISAVNEEQQVGFVFHEDAEEEQPKITQTPNPNKWTGVLSEKKPEILGIPDTNCDNPNVKIMYCKEKLYAGSQEISFEELRAVRYIARQKTQAEKDAIQKFEQWKLEQQKLADSVVIQMQDENISTENIQNVNNQVDKMTTEMSKFDFAEVLRTASPEHRGLIEPEVSNSPTVHTKAALREMAGFFNGTINGTLDAHSSGSWDDSMGSLILSPKQKCPTFTIFSEDDNLIENKVPIVVEKKDEIRKDEIRKDEIRKDEIQKDENLKDVTRVKFPNFGKDDQTLDTVHFQYTVYDSDFTLNFNLPKDVKDFNALAKSVSTPLQAIKDKPASRSDITFSKSEVSQSESVIHKPTHYVDPFNSEIQQKLLEQVKPPVSSYENIVVINSNLPQIESGENFDLGGTTYEVTAKLIGGYASLFKARETGSKVKNRFCALKVQKPAFPWEFYITTQLKTRLQKLKQKVNVTDSIGYFNSAHIFNDGSIFENIWANNGTLVDAVNCYTKENESMPEVVVLYFALELINIMQQMHACQIIHGDIKPDNILIIDLYESDLSVDPFANCAENVCRGKTISTQLIDFGQSIDMTLFPAGTRFHEAVSTDAFVCPEMMDDREWTYQIDYYGLAATLHCLLFGKYMNIEKVNGSWKPTCRDLRRYWQRDFWSLFFGEWLNIPNCDQLPDLKTWISKFQEAFFNSTKSKGISLAIQKLKSVLFKHKR</sequence>
<proteinExistence type="predicted"/>
<keyword evidence="4" id="KW-0137">Centromere</keyword>
<dbReference type="InterPro" id="IPR013212">
    <property type="entry name" value="Mad3/Bub1_I"/>
</dbReference>
<dbReference type="GO" id="GO:0032991">
    <property type="term" value="C:protein-containing complex"/>
    <property type="evidence" value="ECO:0007669"/>
    <property type="project" value="UniProtKB-ARBA"/>
</dbReference>
<feature type="domain" description="Protein kinase" evidence="5">
    <location>
        <begin position="684"/>
        <end position="994"/>
    </location>
</feature>
<dbReference type="eggNOG" id="KOG1166">
    <property type="taxonomic scope" value="Eukaryota"/>
</dbReference>
<evidence type="ECO:0000256" key="3">
    <source>
        <dbReference type="ARBA" id="ARBA00022838"/>
    </source>
</evidence>
<evidence type="ECO:0000256" key="2">
    <source>
        <dbReference type="ARBA" id="ARBA00022454"/>
    </source>
</evidence>
<dbReference type="PROSITE" id="PS50011">
    <property type="entry name" value="PROTEIN_KINASE_DOM"/>
    <property type="match status" value="1"/>
</dbReference>
<evidence type="ECO:0000313" key="8">
    <source>
        <dbReference type="Proteomes" id="UP000014500"/>
    </source>
</evidence>
<dbReference type="GO" id="GO:0051754">
    <property type="term" value="P:meiotic sister chromatid cohesion, centromeric"/>
    <property type="evidence" value="ECO:0007669"/>
    <property type="project" value="TreeGrafter"/>
</dbReference>